<dbReference type="PANTHER" id="PTHR12558">
    <property type="entry name" value="CELL DIVISION CYCLE 16,23,27"/>
    <property type="match status" value="1"/>
</dbReference>
<organism evidence="4 5">
    <name type="scientific">Rhizopus stolonifer</name>
    <name type="common">Rhizopus nigricans</name>
    <dbReference type="NCBI Taxonomy" id="4846"/>
    <lineage>
        <taxon>Eukaryota</taxon>
        <taxon>Fungi</taxon>
        <taxon>Fungi incertae sedis</taxon>
        <taxon>Mucoromycota</taxon>
        <taxon>Mucoromycotina</taxon>
        <taxon>Mucoromycetes</taxon>
        <taxon>Mucorales</taxon>
        <taxon>Mucorineae</taxon>
        <taxon>Rhizopodaceae</taxon>
        <taxon>Rhizopus</taxon>
    </lineage>
</organism>
<reference evidence="4 5" key="1">
    <citation type="journal article" date="2018" name="G3 (Bethesda)">
        <title>Phylogenetic and Phylogenomic Definition of Rhizopus Species.</title>
        <authorList>
            <person name="Gryganskyi A.P."/>
            <person name="Golan J."/>
            <person name="Dolatabadi S."/>
            <person name="Mondo S."/>
            <person name="Robb S."/>
            <person name="Idnurm A."/>
            <person name="Muszewska A."/>
            <person name="Steczkiewicz K."/>
            <person name="Masonjones S."/>
            <person name="Liao H.L."/>
            <person name="Gajdeczka M.T."/>
            <person name="Anike F."/>
            <person name="Vuek A."/>
            <person name="Anishchenko I.M."/>
            <person name="Voigt K."/>
            <person name="de Hoog G.S."/>
            <person name="Smith M.E."/>
            <person name="Heitman J."/>
            <person name="Vilgalys R."/>
            <person name="Stajich J.E."/>
        </authorList>
    </citation>
    <scope>NUCLEOTIDE SEQUENCE [LARGE SCALE GENOMIC DNA]</scope>
    <source>
        <strain evidence="4 5">LSU 92-RS-03</strain>
    </source>
</reference>
<dbReference type="OrthoDB" id="10248520at2759"/>
<dbReference type="InterPro" id="IPR011990">
    <property type="entry name" value="TPR-like_helical_dom_sf"/>
</dbReference>
<dbReference type="InterPro" id="IPR019734">
    <property type="entry name" value="TPR_rpt"/>
</dbReference>
<keyword evidence="5" id="KW-1185">Reference proteome</keyword>
<dbReference type="EMBL" id="PJQM01007142">
    <property type="protein sequence ID" value="RCH78566.1"/>
    <property type="molecule type" value="Genomic_DNA"/>
</dbReference>
<protein>
    <submittedName>
        <fullName evidence="4">Anaphase-promoting complex subunit cdc27</fullName>
    </submittedName>
</protein>
<dbReference type="Gene3D" id="1.25.40.10">
    <property type="entry name" value="Tetratricopeptide repeat domain"/>
    <property type="match status" value="1"/>
</dbReference>
<comment type="similarity">
    <text evidence="3">Belongs to the APC3/CDC27 family.</text>
</comment>
<dbReference type="Pfam" id="PF07719">
    <property type="entry name" value="TPR_2"/>
    <property type="match status" value="1"/>
</dbReference>
<dbReference type="InterPro" id="IPR013105">
    <property type="entry name" value="TPR_2"/>
</dbReference>
<dbReference type="SMART" id="SM00028">
    <property type="entry name" value="TPR"/>
    <property type="match status" value="2"/>
</dbReference>
<evidence type="ECO:0000313" key="5">
    <source>
        <dbReference type="Proteomes" id="UP000253551"/>
    </source>
</evidence>
<dbReference type="GO" id="GO:0005680">
    <property type="term" value="C:anaphase-promoting complex"/>
    <property type="evidence" value="ECO:0007669"/>
    <property type="project" value="UniProtKB-ARBA"/>
</dbReference>
<evidence type="ECO:0000256" key="3">
    <source>
        <dbReference type="ARBA" id="ARBA00038210"/>
    </source>
</evidence>
<dbReference type="STRING" id="4846.A0A367ILR1"/>
<evidence type="ECO:0000256" key="2">
    <source>
        <dbReference type="ARBA" id="ARBA00022803"/>
    </source>
</evidence>
<proteinExistence type="inferred from homology"/>
<gene>
    <name evidence="4" type="primary">CDC27</name>
    <name evidence="4" type="ORF">CU098_002040</name>
</gene>
<dbReference type="Proteomes" id="UP000253551">
    <property type="component" value="Unassembled WGS sequence"/>
</dbReference>
<keyword evidence="2" id="KW-0802">TPR repeat</keyword>
<dbReference type="PANTHER" id="PTHR12558:SF13">
    <property type="entry name" value="CELL DIVISION CYCLE PROTEIN 27 HOMOLOG"/>
    <property type="match status" value="1"/>
</dbReference>
<comment type="caution">
    <text evidence="4">The sequence shown here is derived from an EMBL/GenBank/DDBJ whole genome shotgun (WGS) entry which is preliminary data.</text>
</comment>
<dbReference type="SUPFAM" id="SSF48452">
    <property type="entry name" value="TPR-like"/>
    <property type="match status" value="1"/>
</dbReference>
<name>A0A367ILR1_RHIST</name>
<evidence type="ECO:0000256" key="1">
    <source>
        <dbReference type="ARBA" id="ARBA00022737"/>
    </source>
</evidence>
<sequence>GNWEKCTNHGSGALHWFKKAAEEKPDDYYAHALLGFEESEREQYIAAMQNFKKSIITNKRSYIGWFGLANCYRSLGRYKYCEVLLREAIRLNPRQPVILATLSEIMYKLGFHDEAIEWVDKSLDIKFIAEYAEMKEKIVNYQQL</sequence>
<keyword evidence="1" id="KW-0677">Repeat</keyword>
<evidence type="ECO:0000313" key="4">
    <source>
        <dbReference type="EMBL" id="RCH78566.1"/>
    </source>
</evidence>
<feature type="non-terminal residue" evidence="4">
    <location>
        <position position="1"/>
    </location>
</feature>
<dbReference type="AlphaFoldDB" id="A0A367ILR1"/>
<accession>A0A367ILR1</accession>